<evidence type="ECO:0000313" key="1">
    <source>
        <dbReference type="EMBL" id="EDX74447.1"/>
    </source>
</evidence>
<dbReference type="HOGENOM" id="CLU_3326746_0_0_3"/>
<evidence type="ECO:0000313" key="2">
    <source>
        <dbReference type="Proteomes" id="UP000003835"/>
    </source>
</evidence>
<protein>
    <submittedName>
        <fullName evidence="1">Uncharacterized protein</fullName>
    </submittedName>
</protein>
<dbReference type="AlphaFoldDB" id="B4VUC0"/>
<dbReference type="STRING" id="118168.MC7420_3971"/>
<keyword evidence="2" id="KW-1185">Reference proteome</keyword>
<dbReference type="EMBL" id="DS989853">
    <property type="protein sequence ID" value="EDX74447.1"/>
    <property type="molecule type" value="Genomic_DNA"/>
</dbReference>
<organism evidence="1 2">
    <name type="scientific">Coleofasciculus chthonoplastes PCC 7420</name>
    <dbReference type="NCBI Taxonomy" id="118168"/>
    <lineage>
        <taxon>Bacteria</taxon>
        <taxon>Bacillati</taxon>
        <taxon>Cyanobacteriota</taxon>
        <taxon>Cyanophyceae</taxon>
        <taxon>Coleofasciculales</taxon>
        <taxon>Coleofasciculaceae</taxon>
        <taxon>Coleofasciculus</taxon>
    </lineage>
</organism>
<accession>B4VUC0</accession>
<proteinExistence type="predicted"/>
<gene>
    <name evidence="1" type="ORF">MC7420_3971</name>
</gene>
<sequence>MFTFMKCGFCQDPVMNGWSKTSLNPDVLLRSAKIITIN</sequence>
<reference evidence="1 2" key="1">
    <citation type="submission" date="2008-07" db="EMBL/GenBank/DDBJ databases">
        <authorList>
            <person name="Tandeau de Marsac N."/>
            <person name="Ferriera S."/>
            <person name="Johnson J."/>
            <person name="Kravitz S."/>
            <person name="Beeson K."/>
            <person name="Sutton G."/>
            <person name="Rogers Y.-H."/>
            <person name="Friedman R."/>
            <person name="Frazier M."/>
            <person name="Venter J.C."/>
        </authorList>
    </citation>
    <scope>NUCLEOTIDE SEQUENCE [LARGE SCALE GENOMIC DNA]</scope>
    <source>
        <strain evidence="1 2">PCC 7420</strain>
    </source>
</reference>
<dbReference type="Proteomes" id="UP000003835">
    <property type="component" value="Unassembled WGS sequence"/>
</dbReference>
<name>B4VUC0_9CYAN</name>